<feature type="non-terminal residue" evidence="2">
    <location>
        <position position="530"/>
    </location>
</feature>
<feature type="compositionally biased region" description="Polar residues" evidence="1">
    <location>
        <begin position="483"/>
        <end position="494"/>
    </location>
</feature>
<organism evidence="2">
    <name type="scientific">marine sediment metagenome</name>
    <dbReference type="NCBI Taxonomy" id="412755"/>
    <lineage>
        <taxon>unclassified sequences</taxon>
        <taxon>metagenomes</taxon>
        <taxon>ecological metagenomes</taxon>
    </lineage>
</organism>
<name>A0A0F9F4I4_9ZZZZ</name>
<accession>A0A0F9F4I4</accession>
<comment type="caution">
    <text evidence="2">The sequence shown here is derived from an EMBL/GenBank/DDBJ whole genome shotgun (WGS) entry which is preliminary data.</text>
</comment>
<gene>
    <name evidence="2" type="ORF">LCGC14_2350080</name>
</gene>
<evidence type="ECO:0000256" key="1">
    <source>
        <dbReference type="SAM" id="MobiDB-lite"/>
    </source>
</evidence>
<protein>
    <submittedName>
        <fullName evidence="2">Uncharacterized protein</fullName>
    </submittedName>
</protein>
<feature type="compositionally biased region" description="Basic residues" evidence="1">
    <location>
        <begin position="498"/>
        <end position="507"/>
    </location>
</feature>
<feature type="region of interest" description="Disordered" evidence="1">
    <location>
        <begin position="478"/>
        <end position="511"/>
    </location>
</feature>
<evidence type="ECO:0000313" key="2">
    <source>
        <dbReference type="EMBL" id="KKL45992.1"/>
    </source>
</evidence>
<sequence length="530" mass="57087">MAVDITDSVPVRRLAAIGNNEFWYEDPNVAAGTMVELVAARDDIDTSDQLICFEYYYKVMVVNGANLKIADFINTKLTITALTTAPTRGAIVTQVTSGATMVVDFVNTAKTEIYGKTTSGTFTTTAGHTLSGGSMAPTTRVPSAVAEATTLPHWYDWTVYPDAASGSLPSKAYLGCSWRGRAVLSGDPDDPNQVYMSRQADHTDLAYVANDVQSPVSGGADPNVPGKGGDIVRALIPRGKDYLIVGCATSMWAYAGDPADGGSYGELDDTVGIFGADSWCFDEDENLYFWGTGGIYVVNRGLNAVENLTKVSLPGLIGDEAADPTTHRITMAYDRKRFGVLICITKLDDGTNSNYFYSLSEETRGFYPESYPEECGAFSTFYYDANDVTLRDLLVGCKDGYIRKFDEADKDDDIGNIDEAISSYVTLGPLKLASENKEGTVHSIAGYTTGGDAGGTEDDSDDIVYKVFVGRSSAEAAEKARANTSPKISGTLQTPARPRGRTKKQKARGTYTSIRLENTTAAETMSFDRL</sequence>
<reference evidence="2" key="1">
    <citation type="journal article" date="2015" name="Nature">
        <title>Complex archaea that bridge the gap between prokaryotes and eukaryotes.</title>
        <authorList>
            <person name="Spang A."/>
            <person name="Saw J.H."/>
            <person name="Jorgensen S.L."/>
            <person name="Zaremba-Niedzwiedzka K."/>
            <person name="Martijn J."/>
            <person name="Lind A.E."/>
            <person name="van Eijk R."/>
            <person name="Schleper C."/>
            <person name="Guy L."/>
            <person name="Ettema T.J."/>
        </authorList>
    </citation>
    <scope>NUCLEOTIDE SEQUENCE</scope>
</reference>
<proteinExistence type="predicted"/>
<dbReference type="AlphaFoldDB" id="A0A0F9F4I4"/>
<dbReference type="EMBL" id="LAZR01034195">
    <property type="protein sequence ID" value="KKL45992.1"/>
    <property type="molecule type" value="Genomic_DNA"/>
</dbReference>